<comment type="caution">
    <text evidence="2">The sequence shown here is derived from an EMBL/GenBank/DDBJ whole genome shotgun (WGS) entry which is preliminary data.</text>
</comment>
<reference evidence="2" key="1">
    <citation type="submission" date="2023-06" db="EMBL/GenBank/DDBJ databases">
        <title>Genome-scale phylogeny and comparative genomics of the fungal order Sordariales.</title>
        <authorList>
            <consortium name="Lawrence Berkeley National Laboratory"/>
            <person name="Hensen N."/>
            <person name="Bonometti L."/>
            <person name="Westerberg I."/>
            <person name="Brannstrom I.O."/>
            <person name="Guillou S."/>
            <person name="Cros-Aarteil S."/>
            <person name="Calhoun S."/>
            <person name="Haridas S."/>
            <person name="Kuo A."/>
            <person name="Mondo S."/>
            <person name="Pangilinan J."/>
            <person name="Riley R."/>
            <person name="LaButti K."/>
            <person name="Andreopoulos B."/>
            <person name="Lipzen A."/>
            <person name="Chen C."/>
            <person name="Yanf M."/>
            <person name="Daum C."/>
            <person name="Ng V."/>
            <person name="Clum A."/>
            <person name="Steindorff A."/>
            <person name="Ohm R."/>
            <person name="Martin F."/>
            <person name="Silar P."/>
            <person name="Natvig D."/>
            <person name="Lalanne C."/>
            <person name="Gautier V."/>
            <person name="Ament-velasquez S.L."/>
            <person name="Kruys A."/>
            <person name="Hutchinson M.I."/>
            <person name="Powell A.J."/>
            <person name="Barry K."/>
            <person name="Miller A.N."/>
            <person name="Grigoriev I.V."/>
            <person name="Debuchy R."/>
            <person name="Gladieux P."/>
            <person name="Thoren M.H."/>
            <person name="Johannesson H."/>
        </authorList>
    </citation>
    <scope>NUCLEOTIDE SEQUENCE</scope>
    <source>
        <strain evidence="2">SMH2392-1A</strain>
    </source>
</reference>
<feature type="region of interest" description="Disordered" evidence="1">
    <location>
        <begin position="1"/>
        <end position="21"/>
    </location>
</feature>
<evidence type="ECO:0000313" key="3">
    <source>
        <dbReference type="Proteomes" id="UP001172101"/>
    </source>
</evidence>
<dbReference type="SUPFAM" id="SSF52540">
    <property type="entry name" value="P-loop containing nucleoside triphosphate hydrolases"/>
    <property type="match status" value="1"/>
</dbReference>
<evidence type="ECO:0000256" key="1">
    <source>
        <dbReference type="SAM" id="MobiDB-lite"/>
    </source>
</evidence>
<organism evidence="2 3">
    <name type="scientific">Lasiosphaeria miniovina</name>
    <dbReference type="NCBI Taxonomy" id="1954250"/>
    <lineage>
        <taxon>Eukaryota</taxon>
        <taxon>Fungi</taxon>
        <taxon>Dikarya</taxon>
        <taxon>Ascomycota</taxon>
        <taxon>Pezizomycotina</taxon>
        <taxon>Sordariomycetes</taxon>
        <taxon>Sordariomycetidae</taxon>
        <taxon>Sordariales</taxon>
        <taxon>Lasiosphaeriaceae</taxon>
        <taxon>Lasiosphaeria</taxon>
    </lineage>
</organism>
<dbReference type="GeneID" id="85327990"/>
<dbReference type="Proteomes" id="UP001172101">
    <property type="component" value="Unassembled WGS sequence"/>
</dbReference>
<dbReference type="InterPro" id="IPR027417">
    <property type="entry name" value="P-loop_NTPase"/>
</dbReference>
<dbReference type="AlphaFoldDB" id="A0AA40BIB5"/>
<evidence type="ECO:0008006" key="4">
    <source>
        <dbReference type="Google" id="ProtNLM"/>
    </source>
</evidence>
<evidence type="ECO:0000313" key="2">
    <source>
        <dbReference type="EMBL" id="KAK0734756.1"/>
    </source>
</evidence>
<protein>
    <recommendedName>
        <fullName evidence="4">G domain-containing protein</fullName>
    </recommendedName>
</protein>
<name>A0AA40BIB5_9PEZI</name>
<accession>A0AA40BIB5</accession>
<gene>
    <name evidence="2" type="ORF">B0T26DRAFT_746625</name>
</gene>
<sequence>MVFTSRHVELNTPGGSDSEFEDLGDYDIPSGGLVDEDGRNENGVREVVIAVMGVTVAGKSYLIRAITEKAVRAVEGITMKYRDVSLTLLDSPGFKDTYRSDTDVLYEISSYLAGTYSQGSKLSGIIYVHPITDVRMDGPSLRSLRMF</sequence>
<proteinExistence type="predicted"/>
<dbReference type="RefSeq" id="XP_060303633.1">
    <property type="nucleotide sequence ID" value="XM_060444720.1"/>
</dbReference>
<dbReference type="Gene3D" id="3.40.50.300">
    <property type="entry name" value="P-loop containing nucleotide triphosphate hydrolases"/>
    <property type="match status" value="1"/>
</dbReference>
<keyword evidence="3" id="KW-1185">Reference proteome</keyword>
<dbReference type="EMBL" id="JAUIRO010000001">
    <property type="protein sequence ID" value="KAK0734756.1"/>
    <property type="molecule type" value="Genomic_DNA"/>
</dbReference>